<protein>
    <recommendedName>
        <fullName evidence="2">BTBD8 BACK domain-containing protein</fullName>
    </recommendedName>
</protein>
<feature type="domain" description="BTBD8 BACK" evidence="2">
    <location>
        <begin position="330"/>
        <end position="449"/>
    </location>
</feature>
<dbReference type="PANTHER" id="PTHR22427:SF7">
    <property type="entry name" value="GH15728P"/>
    <property type="match status" value="1"/>
</dbReference>
<evidence type="ECO:0000259" key="2">
    <source>
        <dbReference type="Pfam" id="PF26017"/>
    </source>
</evidence>
<dbReference type="EMBL" id="JBJQND010000007">
    <property type="protein sequence ID" value="KAL3870352.1"/>
    <property type="molecule type" value="Genomic_DNA"/>
</dbReference>
<reference evidence="3 4" key="1">
    <citation type="submission" date="2024-11" db="EMBL/GenBank/DDBJ databases">
        <title>Chromosome-level genome assembly of the freshwater bivalve Anodonta woodiana.</title>
        <authorList>
            <person name="Chen X."/>
        </authorList>
    </citation>
    <scope>NUCLEOTIDE SEQUENCE [LARGE SCALE GENOMIC DNA]</scope>
    <source>
        <strain evidence="3">MN2024</strain>
        <tissue evidence="3">Gills</tissue>
    </source>
</reference>
<evidence type="ECO:0000256" key="1">
    <source>
        <dbReference type="SAM" id="MobiDB-lite"/>
    </source>
</evidence>
<dbReference type="Gene3D" id="3.30.710.10">
    <property type="entry name" value="Potassium Channel Kv1.1, Chain A"/>
    <property type="match status" value="1"/>
</dbReference>
<dbReference type="CDD" id="cd18490">
    <property type="entry name" value="BACK_BTBD8"/>
    <property type="match status" value="1"/>
</dbReference>
<feature type="compositionally biased region" description="Polar residues" evidence="1">
    <location>
        <begin position="666"/>
        <end position="704"/>
    </location>
</feature>
<dbReference type="InterPro" id="IPR043225">
    <property type="entry name" value="BACK_BTBD8"/>
</dbReference>
<proteinExistence type="predicted"/>
<sequence length="841" mass="94690">MLPILESCENNKSPSISSCSANIEEIQRNHKHGQKSCVIGDDGIGSVIDECKSQENAISENKLSQDFGSNDRYLDETTVCDNDLPSGDDIGLMRNVNDIVNIVEIDNDETKRDVAGNMPTLTHQKSSHNSDAETSTVALIFKDMKSESPDIQNLEQSHNCLKLLHEDADTTEMPADSAKSPDNVRKVSSVTHTISIPPKEGKENSEGKNILHTEEKQYKSDGDKYSLSEIIKVSYNIKVPYDVCSQLGEDLLRAFLQEVDCDCNVSVMRQEFLTHRITPGVMEQSLLYLYGGVSEVSESCTLGELIMMADMYGMEGLKEIVSFNLRMEYCHFFHRPCAGCIAGVPEALTLAMMYNLEDLKQKCVRWISKHMAKVWPTKSFAYLPQEVLEYCCNHAILELSVDNVIEAMLDCRTLNDKTPHLKWTETIFDMIIRLMDATIEFSSQHFLDIISSKMFRDIDKQGMACNLGILEDIFGSVIRSLSPEVTCQTYLSLHRWQEAFKSHDENGEKQPQGFSEDFEKFLRALFARCENHLKLYIHQAANTAEWDLLTKDMQMSLMKAANYVCIDNANRGRVAPPKLSSMQKQISATSLLSLKEYFDQHFVRKDANINKKSKAAINQDSKSGSPADYIKRKQRSHVKGQTAHPKSLARPKTAETGSLFLKKQDSVATSDKQRQHAMSGNKSQNSPTASVTQTKAKQQRQVGNDTRKGMSAEGQCKLHFRETKPRNTSKRIGNQTRFASDSELSKKNLLTSKEDDFPSKESTSNHEDVQDDDFEDEEKNPVHRKRSLSVDGATFVQPASSEIIISKSMIDNFTNGNQSNSTLPKLLPIFDVQFSVPQEDF</sequence>
<evidence type="ECO:0000313" key="4">
    <source>
        <dbReference type="Proteomes" id="UP001634394"/>
    </source>
</evidence>
<feature type="region of interest" description="Disordered" evidence="1">
    <location>
        <begin position="613"/>
        <end position="786"/>
    </location>
</feature>
<dbReference type="Pfam" id="PF26017">
    <property type="entry name" value="BACK_BTBD8"/>
    <property type="match status" value="1"/>
</dbReference>
<feature type="compositionally biased region" description="Polar residues" evidence="1">
    <location>
        <begin position="730"/>
        <end position="739"/>
    </location>
</feature>
<accession>A0ABD3WCB3</accession>
<dbReference type="SUPFAM" id="SSF54695">
    <property type="entry name" value="POZ domain"/>
    <property type="match status" value="1"/>
</dbReference>
<feature type="compositionally biased region" description="Basic and acidic residues" evidence="1">
    <location>
        <begin position="752"/>
        <end position="768"/>
    </location>
</feature>
<feature type="compositionally biased region" description="Acidic residues" evidence="1">
    <location>
        <begin position="769"/>
        <end position="778"/>
    </location>
</feature>
<dbReference type="PANTHER" id="PTHR22427">
    <property type="entry name" value="GH15728P"/>
    <property type="match status" value="1"/>
</dbReference>
<name>A0ABD3WCB3_SINWO</name>
<keyword evidence="4" id="KW-1185">Reference proteome</keyword>
<evidence type="ECO:0000313" key="3">
    <source>
        <dbReference type="EMBL" id="KAL3870352.1"/>
    </source>
</evidence>
<gene>
    <name evidence="3" type="ORF">ACJMK2_038422</name>
</gene>
<comment type="caution">
    <text evidence="3">The sequence shown here is derived from an EMBL/GenBank/DDBJ whole genome shotgun (WGS) entry which is preliminary data.</text>
</comment>
<organism evidence="3 4">
    <name type="scientific">Sinanodonta woodiana</name>
    <name type="common">Chinese pond mussel</name>
    <name type="synonym">Anodonta woodiana</name>
    <dbReference type="NCBI Taxonomy" id="1069815"/>
    <lineage>
        <taxon>Eukaryota</taxon>
        <taxon>Metazoa</taxon>
        <taxon>Spiralia</taxon>
        <taxon>Lophotrochozoa</taxon>
        <taxon>Mollusca</taxon>
        <taxon>Bivalvia</taxon>
        <taxon>Autobranchia</taxon>
        <taxon>Heteroconchia</taxon>
        <taxon>Palaeoheterodonta</taxon>
        <taxon>Unionida</taxon>
        <taxon>Unionoidea</taxon>
        <taxon>Unionidae</taxon>
        <taxon>Unioninae</taxon>
        <taxon>Sinanodonta</taxon>
    </lineage>
</organism>
<dbReference type="AlphaFoldDB" id="A0ABD3WCB3"/>
<dbReference type="InterPro" id="IPR011333">
    <property type="entry name" value="SKP1/BTB/POZ_sf"/>
</dbReference>
<dbReference type="Proteomes" id="UP001634394">
    <property type="component" value="Unassembled WGS sequence"/>
</dbReference>